<gene>
    <name evidence="2" type="ORF">ILEXP_LOCUS29692</name>
</gene>
<feature type="non-terminal residue" evidence="2">
    <location>
        <position position="1"/>
    </location>
</feature>
<sequence>NYIQPLREKTKTKKHGEDSNSLQSFHQKQTKEVWESSIFHSPQTTQPVNSVQKLHHVQKQEPESCQGEVASL</sequence>
<reference evidence="2 3" key="1">
    <citation type="submission" date="2024-02" db="EMBL/GenBank/DDBJ databases">
        <authorList>
            <person name="Vignale AGUSTIN F."/>
            <person name="Sosa J E."/>
            <person name="Modenutti C."/>
        </authorList>
    </citation>
    <scope>NUCLEOTIDE SEQUENCE [LARGE SCALE GENOMIC DNA]</scope>
</reference>
<name>A0ABC8T1P1_9AQUA</name>
<feature type="compositionally biased region" description="Polar residues" evidence="1">
    <location>
        <begin position="38"/>
        <end position="52"/>
    </location>
</feature>
<evidence type="ECO:0000256" key="1">
    <source>
        <dbReference type="SAM" id="MobiDB-lite"/>
    </source>
</evidence>
<comment type="caution">
    <text evidence="2">The sequence shown here is derived from an EMBL/GenBank/DDBJ whole genome shotgun (WGS) entry which is preliminary data.</text>
</comment>
<dbReference type="Proteomes" id="UP001642360">
    <property type="component" value="Unassembled WGS sequence"/>
</dbReference>
<dbReference type="AlphaFoldDB" id="A0ABC8T1P1"/>
<evidence type="ECO:0000313" key="2">
    <source>
        <dbReference type="EMBL" id="CAK9160902.1"/>
    </source>
</evidence>
<dbReference type="EMBL" id="CAUOFW020003606">
    <property type="protein sequence ID" value="CAK9160902.1"/>
    <property type="molecule type" value="Genomic_DNA"/>
</dbReference>
<evidence type="ECO:0008006" key="4">
    <source>
        <dbReference type="Google" id="ProtNLM"/>
    </source>
</evidence>
<keyword evidence="3" id="KW-1185">Reference proteome</keyword>
<proteinExistence type="predicted"/>
<protein>
    <recommendedName>
        <fullName evidence="4">Tet methylcytosine dioxygenase 1</fullName>
    </recommendedName>
</protein>
<feature type="region of interest" description="Disordered" evidence="1">
    <location>
        <begin position="1"/>
        <end position="72"/>
    </location>
</feature>
<organism evidence="2 3">
    <name type="scientific">Ilex paraguariensis</name>
    <name type="common">yerba mate</name>
    <dbReference type="NCBI Taxonomy" id="185542"/>
    <lineage>
        <taxon>Eukaryota</taxon>
        <taxon>Viridiplantae</taxon>
        <taxon>Streptophyta</taxon>
        <taxon>Embryophyta</taxon>
        <taxon>Tracheophyta</taxon>
        <taxon>Spermatophyta</taxon>
        <taxon>Magnoliopsida</taxon>
        <taxon>eudicotyledons</taxon>
        <taxon>Gunneridae</taxon>
        <taxon>Pentapetalae</taxon>
        <taxon>asterids</taxon>
        <taxon>campanulids</taxon>
        <taxon>Aquifoliales</taxon>
        <taxon>Aquifoliaceae</taxon>
        <taxon>Ilex</taxon>
    </lineage>
</organism>
<evidence type="ECO:0000313" key="3">
    <source>
        <dbReference type="Proteomes" id="UP001642360"/>
    </source>
</evidence>
<accession>A0ABC8T1P1</accession>